<dbReference type="RefSeq" id="WP_324717349.1">
    <property type="nucleotide sequence ID" value="NZ_CP141615.1"/>
</dbReference>
<evidence type="ECO:0000256" key="1">
    <source>
        <dbReference type="SAM" id="Phobius"/>
    </source>
</evidence>
<keyword evidence="3" id="KW-1185">Reference proteome</keyword>
<feature type="transmembrane region" description="Helical" evidence="1">
    <location>
        <begin position="52"/>
        <end position="71"/>
    </location>
</feature>
<sequence length="100" mass="10759">MRCSPNTVTVGEPPQDIGSLLEFFSGGLAFLVAVGLAFRFGRKFGFGRTSRWVPVLTGLAAVLAVGVLWWFTHPIDQSQPGAPGCIPGNVLYNLFHQPCP</sequence>
<feature type="transmembrane region" description="Helical" evidence="1">
    <location>
        <begin position="20"/>
        <end position="40"/>
    </location>
</feature>
<proteinExistence type="predicted"/>
<keyword evidence="1" id="KW-1133">Transmembrane helix</keyword>
<reference evidence="2 3" key="1">
    <citation type="journal article" date="2024" name="Front. Microbiol.">
        <title>Novel thermophilic genera Geochorda gen. nov. and Carboxydochorda gen. nov. from the deep terrestrial subsurface reveal the ecophysiological diversity in the class Limnochordia.</title>
        <authorList>
            <person name="Karnachuk O.V."/>
            <person name="Lukina A.P."/>
            <person name="Avakyan M.R."/>
            <person name="Kadnikov V.V."/>
            <person name="Begmatov S."/>
            <person name="Beletsky A.V."/>
            <person name="Vlasova K.G."/>
            <person name="Novikov A.A."/>
            <person name="Shcherbakova V.A."/>
            <person name="Mardanov A.V."/>
            <person name="Ravin N.V."/>
        </authorList>
    </citation>
    <scope>NUCLEOTIDE SEQUENCE [LARGE SCALE GENOMIC DNA]</scope>
    <source>
        <strain evidence="2 3">L945</strain>
    </source>
</reference>
<name>A0ABZ1BZP8_9FIRM</name>
<dbReference type="Proteomes" id="UP001332192">
    <property type="component" value="Chromosome"/>
</dbReference>
<keyword evidence="1" id="KW-0472">Membrane</keyword>
<evidence type="ECO:0000313" key="2">
    <source>
        <dbReference type="EMBL" id="WRP18078.1"/>
    </source>
</evidence>
<keyword evidence="1" id="KW-0812">Transmembrane</keyword>
<protein>
    <submittedName>
        <fullName evidence="2">Uncharacterized protein</fullName>
    </submittedName>
</protein>
<organism evidence="2 3">
    <name type="scientific">Carboxydichorda subterranea</name>
    <dbReference type="NCBI Taxonomy" id="3109565"/>
    <lineage>
        <taxon>Bacteria</taxon>
        <taxon>Bacillati</taxon>
        <taxon>Bacillota</taxon>
        <taxon>Limnochordia</taxon>
        <taxon>Limnochordales</taxon>
        <taxon>Geochordaceae</taxon>
        <taxon>Carboxydichorda</taxon>
    </lineage>
</organism>
<evidence type="ECO:0000313" key="3">
    <source>
        <dbReference type="Proteomes" id="UP001332192"/>
    </source>
</evidence>
<accession>A0ABZ1BZP8</accession>
<gene>
    <name evidence="2" type="ORF">U7230_03470</name>
</gene>
<dbReference type="EMBL" id="CP141615">
    <property type="protein sequence ID" value="WRP18078.1"/>
    <property type="molecule type" value="Genomic_DNA"/>
</dbReference>